<feature type="chain" id="PRO_5034165986" description="Cellulase" evidence="11">
    <location>
        <begin position="23"/>
        <end position="358"/>
    </location>
</feature>
<evidence type="ECO:0000256" key="8">
    <source>
        <dbReference type="ARBA" id="ARBA00023326"/>
    </source>
</evidence>
<gene>
    <name evidence="13" type="ORF">IFR04_006568</name>
</gene>
<evidence type="ECO:0000313" key="14">
    <source>
        <dbReference type="Proteomes" id="UP000664132"/>
    </source>
</evidence>
<dbReference type="Proteomes" id="UP000664132">
    <property type="component" value="Unassembled WGS sequence"/>
</dbReference>
<feature type="region of interest" description="Disordered" evidence="10">
    <location>
        <begin position="227"/>
        <end position="253"/>
    </location>
</feature>
<keyword evidence="8" id="KW-0624">Polysaccharide degradation</keyword>
<keyword evidence="5" id="KW-0136">Cellulose degradation</keyword>
<evidence type="ECO:0000256" key="2">
    <source>
        <dbReference type="ARBA" id="ARBA00007793"/>
    </source>
</evidence>
<reference evidence="13" key="1">
    <citation type="submission" date="2021-02" db="EMBL/GenBank/DDBJ databases">
        <title>Genome sequence Cadophora malorum strain M34.</title>
        <authorList>
            <person name="Stefanovic E."/>
            <person name="Vu D."/>
            <person name="Scully C."/>
            <person name="Dijksterhuis J."/>
            <person name="Roader J."/>
            <person name="Houbraken J."/>
        </authorList>
    </citation>
    <scope>NUCLEOTIDE SEQUENCE</scope>
    <source>
        <strain evidence="13">M34</strain>
    </source>
</reference>
<evidence type="ECO:0000256" key="1">
    <source>
        <dbReference type="ARBA" id="ARBA00000966"/>
    </source>
</evidence>
<dbReference type="InterPro" id="IPR052288">
    <property type="entry name" value="GH45_Enzymes"/>
</dbReference>
<feature type="compositionally biased region" description="Low complexity" evidence="10">
    <location>
        <begin position="235"/>
        <end position="253"/>
    </location>
</feature>
<dbReference type="Pfam" id="PF02015">
    <property type="entry name" value="Glyco_hydro_45"/>
    <property type="match status" value="1"/>
</dbReference>
<dbReference type="EC" id="3.2.1.4" evidence="3 9"/>
<evidence type="ECO:0000256" key="4">
    <source>
        <dbReference type="ARBA" id="ARBA00022801"/>
    </source>
</evidence>
<dbReference type="PANTHER" id="PTHR39730">
    <property type="entry name" value="ENDOGLUCANASE 1"/>
    <property type="match status" value="1"/>
</dbReference>
<protein>
    <recommendedName>
        <fullName evidence="3 9">Cellulase</fullName>
        <ecNumber evidence="3 9">3.2.1.4</ecNumber>
    </recommendedName>
</protein>
<sequence>MQLPTKTLLALMPFFLQVKALASGTGTTTRYWDCCKPSCAWPGKAELASGSNPVTTCDIKDSPLTDYNTASGCNGGGAYQCSNESPWAVSDDLAYGYAAVNIAGGSESSWCCACYELTFTSGPVAGKKMVVQATNTGGDLSGNQFDISMPGGGVGIFNGCTQEWGAPSSGWGAQYGGISAASSCAGFPAALQAGCQWRFDWFQGADNPTVSFKQVACPAAITAKSGCTRADDSSAPKAAAGSGSAVEASSSPVAQASPVATLSATPEAVESSSPALSSAAPVVESPAPVATAESSSISAPEVETSAAESTSAPGINNPATSIAAQITPAITYSRTSSSPGVSATTAPVDDEDDDACEL</sequence>
<feature type="region of interest" description="Disordered" evidence="10">
    <location>
        <begin position="291"/>
        <end position="358"/>
    </location>
</feature>
<evidence type="ECO:0000256" key="11">
    <source>
        <dbReference type="SAM" id="SignalP"/>
    </source>
</evidence>
<dbReference type="PANTHER" id="PTHR39730:SF1">
    <property type="entry name" value="ENDOGLUCANASE 1"/>
    <property type="match status" value="1"/>
</dbReference>
<keyword evidence="6" id="KW-0119">Carbohydrate metabolism</keyword>
<dbReference type="PROSITE" id="PS01140">
    <property type="entry name" value="GLYCOSYL_HYDROL_F45"/>
    <property type="match status" value="1"/>
</dbReference>
<comment type="caution">
    <text evidence="13">The sequence shown here is derived from an EMBL/GenBank/DDBJ whole genome shotgun (WGS) entry which is preliminary data.</text>
</comment>
<feature type="compositionally biased region" description="Polar residues" evidence="10">
    <location>
        <begin position="306"/>
        <end position="345"/>
    </location>
</feature>
<dbReference type="Gene3D" id="2.40.40.10">
    <property type="entry name" value="RlpA-like domain"/>
    <property type="match status" value="1"/>
</dbReference>
<comment type="similarity">
    <text evidence="2">Belongs to the glycosyl hydrolase 45 (cellulase K) family.</text>
</comment>
<dbReference type="AlphaFoldDB" id="A0A8H7W7C9"/>
<dbReference type="GO" id="GO:0030245">
    <property type="term" value="P:cellulose catabolic process"/>
    <property type="evidence" value="ECO:0007669"/>
    <property type="project" value="UniProtKB-KW"/>
</dbReference>
<evidence type="ECO:0000256" key="3">
    <source>
        <dbReference type="ARBA" id="ARBA00012601"/>
    </source>
</evidence>
<evidence type="ECO:0000256" key="9">
    <source>
        <dbReference type="PROSITE-ProRule" id="PRU10069"/>
    </source>
</evidence>
<feature type="compositionally biased region" description="Acidic residues" evidence="10">
    <location>
        <begin position="348"/>
        <end position="358"/>
    </location>
</feature>
<keyword evidence="14" id="KW-1185">Reference proteome</keyword>
<dbReference type="OrthoDB" id="10035502at2759"/>
<comment type="catalytic activity">
    <reaction evidence="1 9">
        <text>Endohydrolysis of (1-&gt;4)-beta-D-glucosidic linkages in cellulose, lichenin and cereal beta-D-glucans.</text>
        <dbReference type="EC" id="3.2.1.4"/>
    </reaction>
</comment>
<evidence type="ECO:0000256" key="7">
    <source>
        <dbReference type="ARBA" id="ARBA00023295"/>
    </source>
</evidence>
<proteinExistence type="inferred from homology"/>
<dbReference type="InterPro" id="IPR000334">
    <property type="entry name" value="Glyco_hydro_45"/>
</dbReference>
<organism evidence="13 14">
    <name type="scientific">Cadophora malorum</name>
    <dbReference type="NCBI Taxonomy" id="108018"/>
    <lineage>
        <taxon>Eukaryota</taxon>
        <taxon>Fungi</taxon>
        <taxon>Dikarya</taxon>
        <taxon>Ascomycota</taxon>
        <taxon>Pezizomycotina</taxon>
        <taxon>Leotiomycetes</taxon>
        <taxon>Helotiales</taxon>
        <taxon>Ploettnerulaceae</taxon>
        <taxon>Cadophora</taxon>
    </lineage>
</organism>
<feature type="signal peptide" evidence="11">
    <location>
        <begin position="1"/>
        <end position="22"/>
    </location>
</feature>
<dbReference type="EMBL" id="JAFJYH010000087">
    <property type="protein sequence ID" value="KAG4420281.1"/>
    <property type="molecule type" value="Genomic_DNA"/>
</dbReference>
<evidence type="ECO:0000256" key="5">
    <source>
        <dbReference type="ARBA" id="ARBA00023001"/>
    </source>
</evidence>
<dbReference type="SUPFAM" id="SSF50685">
    <property type="entry name" value="Barwin-like endoglucanases"/>
    <property type="match status" value="1"/>
</dbReference>
<evidence type="ECO:0000259" key="12">
    <source>
        <dbReference type="PROSITE" id="PS01140"/>
    </source>
</evidence>
<keyword evidence="7" id="KW-0326">Glycosidase</keyword>
<keyword evidence="11" id="KW-0732">Signal</keyword>
<feature type="active site" description="Nucleophile" evidence="9">
    <location>
        <position position="33"/>
    </location>
</feature>
<dbReference type="InterPro" id="IPR036908">
    <property type="entry name" value="RlpA-like_sf"/>
</dbReference>
<feature type="domain" description="Glycosyl hydrolases family 45 active site" evidence="12">
    <location>
        <begin position="28"/>
        <end position="39"/>
    </location>
</feature>
<accession>A0A8H7W7C9</accession>
<dbReference type="CDD" id="cd22278">
    <property type="entry name" value="DPBB_GH45_endoglucanase"/>
    <property type="match status" value="1"/>
</dbReference>
<keyword evidence="4" id="KW-0378">Hydrolase</keyword>
<dbReference type="GO" id="GO:0008810">
    <property type="term" value="F:cellulase activity"/>
    <property type="evidence" value="ECO:0007669"/>
    <property type="project" value="UniProtKB-EC"/>
</dbReference>
<evidence type="ECO:0000313" key="13">
    <source>
        <dbReference type="EMBL" id="KAG4420281.1"/>
    </source>
</evidence>
<evidence type="ECO:0000256" key="10">
    <source>
        <dbReference type="SAM" id="MobiDB-lite"/>
    </source>
</evidence>
<name>A0A8H7W7C9_9HELO</name>
<evidence type="ECO:0000256" key="6">
    <source>
        <dbReference type="ARBA" id="ARBA00023277"/>
    </source>
</evidence>